<name>A0ACC0AU98_CATRO</name>
<proteinExistence type="predicted"/>
<keyword evidence="2" id="KW-1185">Reference proteome</keyword>
<evidence type="ECO:0000313" key="2">
    <source>
        <dbReference type="Proteomes" id="UP001060085"/>
    </source>
</evidence>
<organism evidence="1 2">
    <name type="scientific">Catharanthus roseus</name>
    <name type="common">Madagascar periwinkle</name>
    <name type="synonym">Vinca rosea</name>
    <dbReference type="NCBI Taxonomy" id="4058"/>
    <lineage>
        <taxon>Eukaryota</taxon>
        <taxon>Viridiplantae</taxon>
        <taxon>Streptophyta</taxon>
        <taxon>Embryophyta</taxon>
        <taxon>Tracheophyta</taxon>
        <taxon>Spermatophyta</taxon>
        <taxon>Magnoliopsida</taxon>
        <taxon>eudicotyledons</taxon>
        <taxon>Gunneridae</taxon>
        <taxon>Pentapetalae</taxon>
        <taxon>asterids</taxon>
        <taxon>lamiids</taxon>
        <taxon>Gentianales</taxon>
        <taxon>Apocynaceae</taxon>
        <taxon>Rauvolfioideae</taxon>
        <taxon>Vinceae</taxon>
        <taxon>Catharanthinae</taxon>
        <taxon>Catharanthus</taxon>
    </lineage>
</organism>
<reference evidence="2" key="1">
    <citation type="journal article" date="2023" name="Nat. Plants">
        <title>Single-cell RNA sequencing provides a high-resolution roadmap for understanding the multicellular compartmentation of specialized metabolism.</title>
        <authorList>
            <person name="Sun S."/>
            <person name="Shen X."/>
            <person name="Li Y."/>
            <person name="Li Y."/>
            <person name="Wang S."/>
            <person name="Li R."/>
            <person name="Zhang H."/>
            <person name="Shen G."/>
            <person name="Guo B."/>
            <person name="Wei J."/>
            <person name="Xu J."/>
            <person name="St-Pierre B."/>
            <person name="Chen S."/>
            <person name="Sun C."/>
        </authorList>
    </citation>
    <scope>NUCLEOTIDE SEQUENCE [LARGE SCALE GENOMIC DNA]</scope>
</reference>
<dbReference type="Proteomes" id="UP001060085">
    <property type="component" value="Linkage Group LG05"/>
</dbReference>
<comment type="caution">
    <text evidence="1">The sequence shown here is derived from an EMBL/GenBank/DDBJ whole genome shotgun (WGS) entry which is preliminary data.</text>
</comment>
<protein>
    <submittedName>
        <fullName evidence="1">Uncharacterized protein</fullName>
    </submittedName>
</protein>
<sequence length="289" mass="32693">MVTSPLRNQPLSFGDSPRQQVPILTQRPSSLSSSLESWLVQERPQIESAFVFTRMVCRQRKAPPLQRENYIPRRYQNTWVLSVFGTTYADLKVSQIGGSTLSTRHAITATTTLSTSADRISSIPMLNLSPWTVDWFPSWPYLILLTETTYVTELSALEDRLSVSAHSILVLFGHFDIVLDINGLCLAFNSSSLGWTEDSFEVGVLHSFPLASLERLLPSRFARDLLELSPTMDDLALVEPKVQLELFSWIQSLEPEIAYGLSPQLNVGIRRQKESKIKLRKSTNRICTY</sequence>
<gene>
    <name evidence="1" type="ORF">M9H77_23624</name>
</gene>
<dbReference type="EMBL" id="CM044705">
    <property type="protein sequence ID" value="KAI5664301.1"/>
    <property type="molecule type" value="Genomic_DNA"/>
</dbReference>
<accession>A0ACC0AU98</accession>
<evidence type="ECO:0000313" key="1">
    <source>
        <dbReference type="EMBL" id="KAI5664301.1"/>
    </source>
</evidence>